<keyword evidence="2" id="KW-1185">Reference proteome</keyword>
<evidence type="ECO:0000313" key="2">
    <source>
        <dbReference type="Proteomes" id="UP000180057"/>
    </source>
</evidence>
<dbReference type="AlphaFoldDB" id="A0A1S2M3Z9"/>
<accession>A0A1S2M3Z9</accession>
<proteinExistence type="predicted"/>
<reference evidence="1 2" key="1">
    <citation type="submission" date="2016-10" db="EMBL/GenBank/DDBJ databases">
        <title>Draft genome sequences of four alkaliphilic bacteria belonging to the Anaerobacillus genus.</title>
        <authorList>
            <person name="Bassil N.M."/>
            <person name="Lloyd J.R."/>
        </authorList>
    </citation>
    <scope>NUCLEOTIDE SEQUENCE [LARGE SCALE GENOMIC DNA]</scope>
    <source>
        <strain evidence="1 2">DSM 22531</strain>
    </source>
</reference>
<evidence type="ECO:0000313" key="1">
    <source>
        <dbReference type="EMBL" id="OIJ19438.1"/>
    </source>
</evidence>
<organism evidence="1 2">
    <name type="scientific">Anaerobacillus alkalidiazotrophicus</name>
    <dbReference type="NCBI Taxonomy" id="472963"/>
    <lineage>
        <taxon>Bacteria</taxon>
        <taxon>Bacillati</taxon>
        <taxon>Bacillota</taxon>
        <taxon>Bacilli</taxon>
        <taxon>Bacillales</taxon>
        <taxon>Bacillaceae</taxon>
        <taxon>Anaerobacillus</taxon>
    </lineage>
</organism>
<gene>
    <name evidence="1" type="ORF">BKP45_13415</name>
</gene>
<dbReference type="OrthoDB" id="2893751at2"/>
<sequence>MKIFFGKQKGDILIEVDSMVTGEVTGDIVVLPGAHLDLSASVEGNVTLMRHSKASIRGPINGNLYDEGGTIELFSIVSGDIVKSYGIK</sequence>
<dbReference type="RefSeq" id="WP_071390203.1">
    <property type="nucleotide sequence ID" value="NZ_MLQS01000018.1"/>
</dbReference>
<evidence type="ECO:0008006" key="3">
    <source>
        <dbReference type="Google" id="ProtNLM"/>
    </source>
</evidence>
<dbReference type="Proteomes" id="UP000180057">
    <property type="component" value="Unassembled WGS sequence"/>
</dbReference>
<protein>
    <recommendedName>
        <fullName evidence="3">Cell shape determination protein CcmA</fullName>
    </recommendedName>
</protein>
<dbReference type="EMBL" id="MLQS01000018">
    <property type="protein sequence ID" value="OIJ19438.1"/>
    <property type="molecule type" value="Genomic_DNA"/>
</dbReference>
<name>A0A1S2M3Z9_9BACI</name>
<comment type="caution">
    <text evidence="1">The sequence shown here is derived from an EMBL/GenBank/DDBJ whole genome shotgun (WGS) entry which is preliminary data.</text>
</comment>